<dbReference type="SUPFAM" id="SSF47323">
    <property type="entry name" value="Anticodon-binding domain of a subclass of class I aminoacyl-tRNA synthetases"/>
    <property type="match status" value="1"/>
</dbReference>
<keyword evidence="3 8" id="KW-0547">Nucleotide-binding</keyword>
<dbReference type="EC" id="6.1.1.9" evidence="8"/>
<dbReference type="Proteomes" id="UP000722121">
    <property type="component" value="Unassembled WGS sequence"/>
</dbReference>
<dbReference type="PROSITE" id="PS00178">
    <property type="entry name" value="AA_TRNA_LIGASE_I"/>
    <property type="match status" value="1"/>
</dbReference>
<keyword evidence="1 8" id="KW-0963">Cytoplasm</keyword>
<evidence type="ECO:0000313" key="12">
    <source>
        <dbReference type="EMBL" id="MBN4066520.1"/>
    </source>
</evidence>
<evidence type="ECO:0000259" key="9">
    <source>
        <dbReference type="Pfam" id="PF00133"/>
    </source>
</evidence>
<gene>
    <name evidence="8" type="primary">valS</name>
    <name evidence="12" type="ORF">JYU14_00340</name>
</gene>
<keyword evidence="4 8" id="KW-0067">ATP-binding</keyword>
<comment type="domain">
    <text evidence="8">ValRS has two distinct active sites: one for aminoacylation and one for editing. The misactivated threonine is translocated from the active site to the editing site.</text>
</comment>
<evidence type="ECO:0000256" key="1">
    <source>
        <dbReference type="ARBA" id="ARBA00022490"/>
    </source>
</evidence>
<dbReference type="Pfam" id="PF00133">
    <property type="entry name" value="tRNA-synt_1"/>
    <property type="match status" value="2"/>
</dbReference>
<dbReference type="SUPFAM" id="SSF52374">
    <property type="entry name" value="Nucleotidylyl transferase"/>
    <property type="match status" value="1"/>
</dbReference>
<dbReference type="Gene3D" id="3.90.740.10">
    <property type="entry name" value="Valyl/Leucyl/Isoleucyl-tRNA synthetase, editing domain"/>
    <property type="match status" value="1"/>
</dbReference>
<feature type="domain" description="Aminoacyl-tRNA synthetase class Ia" evidence="9">
    <location>
        <begin position="557"/>
        <end position="595"/>
    </location>
</feature>
<dbReference type="SUPFAM" id="SSF46589">
    <property type="entry name" value="tRNA-binding arm"/>
    <property type="match status" value="1"/>
</dbReference>
<comment type="catalytic activity">
    <reaction evidence="7 8">
        <text>tRNA(Val) + L-valine + ATP = L-valyl-tRNA(Val) + AMP + diphosphate</text>
        <dbReference type="Rhea" id="RHEA:10704"/>
        <dbReference type="Rhea" id="RHEA-COMP:9672"/>
        <dbReference type="Rhea" id="RHEA-COMP:9708"/>
        <dbReference type="ChEBI" id="CHEBI:30616"/>
        <dbReference type="ChEBI" id="CHEBI:33019"/>
        <dbReference type="ChEBI" id="CHEBI:57762"/>
        <dbReference type="ChEBI" id="CHEBI:78442"/>
        <dbReference type="ChEBI" id="CHEBI:78537"/>
        <dbReference type="ChEBI" id="CHEBI:456215"/>
        <dbReference type="EC" id="6.1.1.9"/>
    </reaction>
</comment>
<feature type="domain" description="Valyl-tRNA synthetase tRNA-binding arm" evidence="11">
    <location>
        <begin position="886"/>
        <end position="933"/>
    </location>
</feature>
<evidence type="ECO:0000259" key="11">
    <source>
        <dbReference type="Pfam" id="PF10458"/>
    </source>
</evidence>
<name>A0ABS3APF5_9BACT</name>
<dbReference type="InterPro" id="IPR014729">
    <property type="entry name" value="Rossmann-like_a/b/a_fold"/>
</dbReference>
<dbReference type="CDD" id="cd07962">
    <property type="entry name" value="Anticodon_Ia_Val"/>
    <property type="match status" value="1"/>
</dbReference>
<comment type="function">
    <text evidence="8">Catalyzes the attachment of valine to tRNA(Val). As ValRS can inadvertently accommodate and process structurally similar amino acids such as threonine, to avoid such errors, it has a 'posttransfer' editing activity that hydrolyzes mischarged Thr-tRNA(Val) in a tRNA-dependent manner.</text>
</comment>
<evidence type="ECO:0000256" key="8">
    <source>
        <dbReference type="HAMAP-Rule" id="MF_02004"/>
    </source>
</evidence>
<keyword evidence="13" id="KW-1185">Reference proteome</keyword>
<accession>A0ABS3APF5</accession>
<feature type="coiled-coil region" evidence="8">
    <location>
        <begin position="882"/>
        <end position="916"/>
    </location>
</feature>
<feature type="domain" description="Methionyl/Valyl/Leucyl/Isoleucyl-tRNA synthetase anticodon-binding" evidence="10">
    <location>
        <begin position="652"/>
        <end position="824"/>
    </location>
</feature>
<dbReference type="Pfam" id="PF10458">
    <property type="entry name" value="Val_tRNA-synt_C"/>
    <property type="match status" value="1"/>
</dbReference>
<dbReference type="SUPFAM" id="SSF50677">
    <property type="entry name" value="ValRS/IleRS/LeuRS editing domain"/>
    <property type="match status" value="1"/>
</dbReference>
<dbReference type="InterPro" id="IPR002300">
    <property type="entry name" value="aa-tRNA-synth_Ia"/>
</dbReference>
<dbReference type="NCBIfam" id="TIGR00422">
    <property type="entry name" value="valS"/>
    <property type="match status" value="1"/>
</dbReference>
<dbReference type="InterPro" id="IPR002303">
    <property type="entry name" value="Valyl-tRNA_ligase"/>
</dbReference>
<evidence type="ECO:0000259" key="10">
    <source>
        <dbReference type="Pfam" id="PF08264"/>
    </source>
</evidence>
<dbReference type="Gene3D" id="1.10.730.10">
    <property type="entry name" value="Isoleucyl-tRNA Synthetase, Domain 1"/>
    <property type="match status" value="1"/>
</dbReference>
<dbReference type="PANTHER" id="PTHR11946">
    <property type="entry name" value="VALYL-TRNA SYNTHETASES"/>
    <property type="match status" value="1"/>
</dbReference>
<evidence type="ECO:0000256" key="2">
    <source>
        <dbReference type="ARBA" id="ARBA00022598"/>
    </source>
</evidence>
<evidence type="ECO:0000256" key="3">
    <source>
        <dbReference type="ARBA" id="ARBA00022741"/>
    </source>
</evidence>
<comment type="domain">
    <text evidence="8">The C-terminal coiled-coil domain is crucial for aminoacylation activity.</text>
</comment>
<dbReference type="InterPro" id="IPR009080">
    <property type="entry name" value="tRNAsynth_Ia_anticodon-bd"/>
</dbReference>
<dbReference type="NCBIfam" id="NF004349">
    <property type="entry name" value="PRK05729.1"/>
    <property type="match status" value="1"/>
</dbReference>
<dbReference type="PANTHER" id="PTHR11946:SF93">
    <property type="entry name" value="VALINE--TRNA LIGASE, CHLOROPLASTIC_MITOCHONDRIAL 2"/>
    <property type="match status" value="1"/>
</dbReference>
<comment type="similarity">
    <text evidence="8">Belongs to the class-I aminoacyl-tRNA synthetase family. ValS type 1 subfamily.</text>
</comment>
<keyword evidence="8" id="KW-0175">Coiled coil</keyword>
<dbReference type="Gene3D" id="1.10.287.380">
    <property type="entry name" value="Valyl-tRNA synthetase, C-terminal domain"/>
    <property type="match status" value="1"/>
</dbReference>
<dbReference type="InterPro" id="IPR033705">
    <property type="entry name" value="Anticodon_Ia_Val"/>
</dbReference>
<feature type="short sequence motif" description="'KMSKS' region" evidence="8">
    <location>
        <begin position="558"/>
        <end position="562"/>
    </location>
</feature>
<dbReference type="InterPro" id="IPR037118">
    <property type="entry name" value="Val-tRNA_synth_C_sf"/>
</dbReference>
<evidence type="ECO:0000256" key="6">
    <source>
        <dbReference type="ARBA" id="ARBA00023146"/>
    </source>
</evidence>
<organism evidence="12 13">
    <name type="scientific">Simkania negevensis</name>
    <dbReference type="NCBI Taxonomy" id="83561"/>
    <lineage>
        <taxon>Bacteria</taxon>
        <taxon>Pseudomonadati</taxon>
        <taxon>Chlamydiota</taxon>
        <taxon>Chlamydiia</taxon>
        <taxon>Parachlamydiales</taxon>
        <taxon>Simkaniaceae</taxon>
        <taxon>Simkania</taxon>
    </lineage>
</organism>
<evidence type="ECO:0000256" key="5">
    <source>
        <dbReference type="ARBA" id="ARBA00022917"/>
    </source>
</evidence>
<dbReference type="InterPro" id="IPR001412">
    <property type="entry name" value="aa-tRNA-synth_I_CS"/>
</dbReference>
<dbReference type="InterPro" id="IPR009008">
    <property type="entry name" value="Val/Leu/Ile-tRNA-synth_edit"/>
</dbReference>
<comment type="subunit">
    <text evidence="8">Monomer.</text>
</comment>
<reference evidence="12 13" key="1">
    <citation type="submission" date="2021-02" db="EMBL/GenBank/DDBJ databases">
        <title>Activity-based single-cell genomes from oceanic crustal fluid captures similar information to metagenomic and metatranscriptomic surveys with orders of magnitude less sampling.</title>
        <authorList>
            <person name="D'Angelo T.S."/>
            <person name="Orcutt B.N."/>
        </authorList>
    </citation>
    <scope>NUCLEOTIDE SEQUENCE [LARGE SCALE GENOMIC DNA]</scope>
    <source>
        <strain evidence="12">AH-315-G07</strain>
    </source>
</reference>
<keyword evidence="6 8" id="KW-0030">Aminoacyl-tRNA synthetase</keyword>
<evidence type="ECO:0000256" key="7">
    <source>
        <dbReference type="ARBA" id="ARBA00047552"/>
    </source>
</evidence>
<dbReference type="Pfam" id="PF08264">
    <property type="entry name" value="Anticodon_1"/>
    <property type="match status" value="1"/>
</dbReference>
<feature type="domain" description="Aminoacyl-tRNA synthetase class Ia" evidence="9">
    <location>
        <begin position="13"/>
        <end position="518"/>
    </location>
</feature>
<keyword evidence="2 8" id="KW-0436">Ligase</keyword>
<dbReference type="InterPro" id="IPR013155">
    <property type="entry name" value="M/V/L/I-tRNA-synth_anticd-bd"/>
</dbReference>
<feature type="binding site" evidence="8">
    <location>
        <position position="561"/>
    </location>
    <ligand>
        <name>ATP</name>
        <dbReference type="ChEBI" id="CHEBI:30616"/>
    </ligand>
</feature>
<dbReference type="HAMAP" id="MF_02004">
    <property type="entry name" value="Val_tRNA_synth_type1"/>
    <property type="match status" value="1"/>
</dbReference>
<dbReference type="CDD" id="cd00817">
    <property type="entry name" value="ValRS_core"/>
    <property type="match status" value="1"/>
</dbReference>
<keyword evidence="5 8" id="KW-0648">Protein biosynthesis</keyword>
<comment type="caution">
    <text evidence="12">The sequence shown here is derived from an EMBL/GenBank/DDBJ whole genome shotgun (WGS) entry which is preliminary data.</text>
</comment>
<comment type="subcellular location">
    <subcellularLocation>
        <location evidence="8">Cytoplasm</location>
    </subcellularLocation>
</comment>
<dbReference type="InterPro" id="IPR019499">
    <property type="entry name" value="Val-tRNA_synth_tRNA-bd"/>
</dbReference>
<dbReference type="GO" id="GO:0004832">
    <property type="term" value="F:valine-tRNA ligase activity"/>
    <property type="evidence" value="ECO:0007669"/>
    <property type="project" value="UniProtKB-EC"/>
</dbReference>
<sequence>MESKYDPKSVDAKWYKMWDDLGLFCADPSSDKPPFCVVIPPPNVTGVLHIGHALTNTIQDIIVRWKRMSGYEVLWVPGTDHAGIATQTVVERHLMKTTGKHRRDFTREEFLKHVWEWKEKNGDIIIQQLKKLGCSCDWSRLRFTMDDGCNKAVKRVFKMMFDEGLIYRGDYLVNWDPVTQTALGDDEVEYEERQSFLWHFKYPLADGSGHINIATTRPETMLGDTAVAVNPHDERYQHLKGTSVLLPITNRTIPIIEDHHIDPKFGTGAVKITPAHDPNDYQMGLNHNLSFINILTSDGHINNNGGRFSGMTTGEARSAVVAEMKRLGLFVKEEPHTHRVGISYRSKAAIEPYLSKQWFVRMDKFAKQLHNAVEEEEVKLTPKDWKHTYFHWINHLRDWCISRQLWWGHQIPIWYNKADPEKMICYDGDGLPPEVKAAPDEWRQDDDVLDTWFSSALWPFSALGWPEETAELQKFYPNSLLVTGHDILFFWVARMIMMGKYTQGKGPFPETFLHGLIFGKSYWRKDPAGGIAYVSPEERKEYELGKSVPKEVYSKWEKLSKSKGNVIDSQEIIEEYGTDAMRMALCASSPQSPQIDLDKRRFEEYKNFTNKVWNGARFIFLNLKGNEEKGLDALSADDFAKGINIPLLALEDRWILSRMNRANSSVNHHLSQYSLDHAATAAYDFFWKELCAYYLEITKPVLFGKAGSKEERTNKQKILLILLCNAVRLLHPMAPFITEELFQLIKEQYATTPISDNQDPYTRDAINALKKRSCMIANYPQTINPKDINEEVETAFDLINEAVYTIRNIRGEMKLPPGTSVDIHIVGDDQDPTLLAIQKNISIIKALVRTNNFSFHKEIPPSLGFSSTGTIGAIKIVVPLPQELKEEEQKRLAKEIDKLKAQKERAEKQLANTNFVNNAPQELVEKQKALLEKTRLALKEREG</sequence>
<dbReference type="PRINTS" id="PR00986">
    <property type="entry name" value="TRNASYNTHVAL"/>
</dbReference>
<dbReference type="EMBL" id="JAFITR010000004">
    <property type="protein sequence ID" value="MBN4066520.1"/>
    <property type="molecule type" value="Genomic_DNA"/>
</dbReference>
<dbReference type="Gene3D" id="3.40.50.620">
    <property type="entry name" value="HUPs"/>
    <property type="match status" value="2"/>
</dbReference>
<evidence type="ECO:0000313" key="13">
    <source>
        <dbReference type="Proteomes" id="UP000722121"/>
    </source>
</evidence>
<protein>
    <recommendedName>
        <fullName evidence="8">Valine--tRNA ligase</fullName>
        <ecNumber evidence="8">6.1.1.9</ecNumber>
    </recommendedName>
    <alternativeName>
        <fullName evidence="8">Valyl-tRNA synthetase</fullName>
        <shortName evidence="8">ValRS</shortName>
    </alternativeName>
</protein>
<proteinExistence type="inferred from homology"/>
<dbReference type="InterPro" id="IPR010978">
    <property type="entry name" value="tRNA-bd_arm"/>
</dbReference>
<feature type="short sequence motif" description="'HIGH' region" evidence="8">
    <location>
        <begin position="42"/>
        <end position="52"/>
    </location>
</feature>
<evidence type="ECO:0000256" key="4">
    <source>
        <dbReference type="ARBA" id="ARBA00022840"/>
    </source>
</evidence>